<evidence type="ECO:0000313" key="4">
    <source>
        <dbReference type="EMBL" id="GMI20528.1"/>
    </source>
</evidence>
<dbReference type="SUPFAM" id="SSF48350">
    <property type="entry name" value="GTPase activation domain, GAP"/>
    <property type="match status" value="1"/>
</dbReference>
<name>A0A9W7FWT8_9STRA</name>
<dbReference type="Proteomes" id="UP001165065">
    <property type="component" value="Unassembled WGS sequence"/>
</dbReference>
<comment type="caution">
    <text evidence="4">The sequence shown here is derived from an EMBL/GenBank/DDBJ whole genome shotgun (WGS) entry which is preliminary data.</text>
</comment>
<dbReference type="AlphaFoldDB" id="A0A9W7FWT8"/>
<dbReference type="PROSITE" id="PS50238">
    <property type="entry name" value="RHOGAP"/>
    <property type="match status" value="1"/>
</dbReference>
<feature type="compositionally biased region" description="Low complexity" evidence="2">
    <location>
        <begin position="139"/>
        <end position="148"/>
    </location>
</feature>
<accession>A0A9W7FWT8</accession>
<dbReference type="EMBL" id="BRYA01000514">
    <property type="protein sequence ID" value="GMI20528.1"/>
    <property type="molecule type" value="Genomic_DNA"/>
</dbReference>
<dbReference type="Pfam" id="PF00620">
    <property type="entry name" value="RhoGAP"/>
    <property type="match status" value="1"/>
</dbReference>
<dbReference type="InterPro" id="IPR000198">
    <property type="entry name" value="RhoGAP_dom"/>
</dbReference>
<dbReference type="PANTHER" id="PTHR23177:SF35">
    <property type="entry name" value="RHO GTPASE-ACTIVATING PROTEIN GACA"/>
    <property type="match status" value="1"/>
</dbReference>
<feature type="compositionally biased region" description="Polar residues" evidence="2">
    <location>
        <begin position="389"/>
        <end position="402"/>
    </location>
</feature>
<reference evidence="5" key="1">
    <citation type="journal article" date="2023" name="Commun. Biol.">
        <title>Genome analysis of Parmales, the sister group of diatoms, reveals the evolutionary specialization of diatoms from phago-mixotrophs to photoautotrophs.</title>
        <authorList>
            <person name="Ban H."/>
            <person name="Sato S."/>
            <person name="Yoshikawa S."/>
            <person name="Yamada K."/>
            <person name="Nakamura Y."/>
            <person name="Ichinomiya M."/>
            <person name="Sato N."/>
            <person name="Blanc-Mathieu R."/>
            <person name="Endo H."/>
            <person name="Kuwata A."/>
            <person name="Ogata H."/>
        </authorList>
    </citation>
    <scope>NUCLEOTIDE SEQUENCE [LARGE SCALE GENOMIC DNA]</scope>
</reference>
<dbReference type="Gene3D" id="1.10.555.10">
    <property type="entry name" value="Rho GTPase activation protein"/>
    <property type="match status" value="1"/>
</dbReference>
<dbReference type="GO" id="GO:0005096">
    <property type="term" value="F:GTPase activator activity"/>
    <property type="evidence" value="ECO:0007669"/>
    <property type="project" value="UniProtKB-KW"/>
</dbReference>
<dbReference type="OrthoDB" id="185175at2759"/>
<protein>
    <recommendedName>
        <fullName evidence="3">Rho-GAP domain-containing protein</fullName>
    </recommendedName>
</protein>
<dbReference type="CDD" id="cd00159">
    <property type="entry name" value="RhoGAP"/>
    <property type="match status" value="1"/>
</dbReference>
<dbReference type="GO" id="GO:0007165">
    <property type="term" value="P:signal transduction"/>
    <property type="evidence" value="ECO:0007669"/>
    <property type="project" value="InterPro"/>
</dbReference>
<organism evidence="4 5">
    <name type="scientific">Triparma columacea</name>
    <dbReference type="NCBI Taxonomy" id="722753"/>
    <lineage>
        <taxon>Eukaryota</taxon>
        <taxon>Sar</taxon>
        <taxon>Stramenopiles</taxon>
        <taxon>Ochrophyta</taxon>
        <taxon>Bolidophyceae</taxon>
        <taxon>Parmales</taxon>
        <taxon>Triparmaceae</taxon>
        <taxon>Triparma</taxon>
    </lineage>
</organism>
<feature type="region of interest" description="Disordered" evidence="2">
    <location>
        <begin position="325"/>
        <end position="402"/>
    </location>
</feature>
<evidence type="ECO:0000313" key="5">
    <source>
        <dbReference type="Proteomes" id="UP001165065"/>
    </source>
</evidence>
<evidence type="ECO:0000259" key="3">
    <source>
        <dbReference type="PROSITE" id="PS50238"/>
    </source>
</evidence>
<feature type="compositionally biased region" description="Acidic residues" evidence="2">
    <location>
        <begin position="368"/>
        <end position="378"/>
    </location>
</feature>
<dbReference type="SMART" id="SM00324">
    <property type="entry name" value="RhoGAP"/>
    <property type="match status" value="1"/>
</dbReference>
<evidence type="ECO:0000256" key="2">
    <source>
        <dbReference type="SAM" id="MobiDB-lite"/>
    </source>
</evidence>
<proteinExistence type="predicted"/>
<dbReference type="InterPro" id="IPR008936">
    <property type="entry name" value="Rho_GTPase_activation_prot"/>
</dbReference>
<dbReference type="InterPro" id="IPR044785">
    <property type="entry name" value="RopGAP1-5"/>
</dbReference>
<feature type="compositionally biased region" description="Polar residues" evidence="2">
    <location>
        <begin position="171"/>
        <end position="183"/>
    </location>
</feature>
<dbReference type="PANTHER" id="PTHR23177">
    <property type="entry name" value="MKIAA1688 PROTEIN"/>
    <property type="match status" value="1"/>
</dbReference>
<feature type="compositionally biased region" description="Low complexity" evidence="2">
    <location>
        <begin position="223"/>
        <end position="235"/>
    </location>
</feature>
<feature type="compositionally biased region" description="Basic and acidic residues" evidence="2">
    <location>
        <begin position="325"/>
        <end position="337"/>
    </location>
</feature>
<evidence type="ECO:0000256" key="1">
    <source>
        <dbReference type="ARBA" id="ARBA00022468"/>
    </source>
</evidence>
<feature type="compositionally biased region" description="Low complexity" evidence="2">
    <location>
        <begin position="265"/>
        <end position="284"/>
    </location>
</feature>
<feature type="domain" description="Rho-GAP" evidence="3">
    <location>
        <begin position="446"/>
        <end position="628"/>
    </location>
</feature>
<gene>
    <name evidence="4" type="ORF">TrCOL_g3802</name>
</gene>
<sequence>MFSRRGSEIAVHQVSCIVHRTVVGPDGVQVWEALDSGEWAVLRLFVEKVEDGESIVRLMSHVDGSTEVGLDELLRLEGQWWVKDDDWVEFYKYSSMFAGGEGDTIYGLAFANKEQCSATTGKILSCVAGTAAGSRDSSRPVSSRPISINPAMARPESSRKINQAPLDEGASNRSLQSQKSISRMPSYKTRPPPPPDSTPPRHKCDSVSLVPPVPPATPPAPVPTAHTPQPSQGLVRRGGDGEGVGGKVRVSSFRRPSGTIESSVSRTLTDSDGGSSSHSLVSGKLSRKLSLASFTSVENMIMAATDVDGGGMEIEDAMEAEMKKIEEGTETEAERISRMSLNTGREGSKGKEGDGGGGGGEGGVGGGDIEEEEGGEEEREVKNEGEPLTGSQQQSENGISLPTNVTKGIHVVYNEERAHYEGLPDGAEWKIMNKQFGIPIGAVPKTTVKGYEERIPAVLEMMKKYLIEHEGIDVVGIFRLAPDKDDCLWAKQQINEGEFNGCSDVNIVANLIKVFFRELPVSLLDMFEDKDICKIADMEPGKVVLDEVEKVCGGGKKGNLALIYWLLDLMSTVVMNEKVNRMSAKNMAIVMSPNLYSISSENPMAALTMSQKVADFTTVVLKSRLGVKWGYGD</sequence>
<keyword evidence="5" id="KW-1185">Reference proteome</keyword>
<feature type="region of interest" description="Disordered" evidence="2">
    <location>
        <begin position="130"/>
        <end position="287"/>
    </location>
</feature>
<feature type="compositionally biased region" description="Gly residues" evidence="2">
    <location>
        <begin position="355"/>
        <end position="367"/>
    </location>
</feature>
<keyword evidence="1" id="KW-0343">GTPase activation</keyword>
<feature type="compositionally biased region" description="Pro residues" evidence="2">
    <location>
        <begin position="211"/>
        <end position="222"/>
    </location>
</feature>